<dbReference type="EMBL" id="CARXXK010000002">
    <property type="protein sequence ID" value="CAI6359442.1"/>
    <property type="molecule type" value="Genomic_DNA"/>
</dbReference>
<evidence type="ECO:0000313" key="3">
    <source>
        <dbReference type="Proteomes" id="UP001160148"/>
    </source>
</evidence>
<feature type="compositionally biased region" description="Polar residues" evidence="1">
    <location>
        <begin position="28"/>
        <end position="38"/>
    </location>
</feature>
<accession>A0AAV0WV99</accession>
<reference evidence="2 3" key="1">
    <citation type="submission" date="2023-01" db="EMBL/GenBank/DDBJ databases">
        <authorList>
            <person name="Whitehead M."/>
        </authorList>
    </citation>
    <scope>NUCLEOTIDE SEQUENCE [LARGE SCALE GENOMIC DNA]</scope>
</reference>
<feature type="compositionally biased region" description="Basic residues" evidence="1">
    <location>
        <begin position="1"/>
        <end position="11"/>
    </location>
</feature>
<protein>
    <submittedName>
        <fullName evidence="2">Uncharacterized protein</fullName>
    </submittedName>
</protein>
<sequence length="77" mass="8454">MNGHLKSKHKNTLLSNKDKPKNPEASVSEITVASTSNIHDLPASSIEQNKDHNVSNETFMGAFKRQKTISESFGVMA</sequence>
<dbReference type="AlphaFoldDB" id="A0AAV0WV99"/>
<dbReference type="Proteomes" id="UP001160148">
    <property type="component" value="Unassembled WGS sequence"/>
</dbReference>
<evidence type="ECO:0000313" key="2">
    <source>
        <dbReference type="EMBL" id="CAI6359442.1"/>
    </source>
</evidence>
<gene>
    <name evidence="2" type="ORF">MEUPH1_LOCUS14850</name>
</gene>
<feature type="region of interest" description="Disordered" evidence="1">
    <location>
        <begin position="1"/>
        <end position="52"/>
    </location>
</feature>
<evidence type="ECO:0000256" key="1">
    <source>
        <dbReference type="SAM" id="MobiDB-lite"/>
    </source>
</evidence>
<comment type="caution">
    <text evidence="2">The sequence shown here is derived from an EMBL/GenBank/DDBJ whole genome shotgun (WGS) entry which is preliminary data.</text>
</comment>
<name>A0AAV0WV99_9HEMI</name>
<keyword evidence="3" id="KW-1185">Reference proteome</keyword>
<organism evidence="2 3">
    <name type="scientific">Macrosiphum euphorbiae</name>
    <name type="common">potato aphid</name>
    <dbReference type="NCBI Taxonomy" id="13131"/>
    <lineage>
        <taxon>Eukaryota</taxon>
        <taxon>Metazoa</taxon>
        <taxon>Ecdysozoa</taxon>
        <taxon>Arthropoda</taxon>
        <taxon>Hexapoda</taxon>
        <taxon>Insecta</taxon>
        <taxon>Pterygota</taxon>
        <taxon>Neoptera</taxon>
        <taxon>Paraneoptera</taxon>
        <taxon>Hemiptera</taxon>
        <taxon>Sternorrhyncha</taxon>
        <taxon>Aphidomorpha</taxon>
        <taxon>Aphidoidea</taxon>
        <taxon>Aphididae</taxon>
        <taxon>Macrosiphini</taxon>
        <taxon>Macrosiphum</taxon>
    </lineage>
</organism>
<proteinExistence type="predicted"/>